<evidence type="ECO:0000259" key="7">
    <source>
        <dbReference type="SMART" id="SM00482"/>
    </source>
</evidence>
<keyword evidence="3" id="KW-0548">Nucleotidyltransferase</keyword>
<dbReference type="GO" id="GO:0006302">
    <property type="term" value="P:double-strand break repair"/>
    <property type="evidence" value="ECO:0007669"/>
    <property type="project" value="TreeGrafter"/>
</dbReference>
<evidence type="ECO:0000313" key="8">
    <source>
        <dbReference type="EMBL" id="GAG01878.1"/>
    </source>
</evidence>
<dbReference type="GO" id="GO:0003677">
    <property type="term" value="F:DNA binding"/>
    <property type="evidence" value="ECO:0007669"/>
    <property type="project" value="InterPro"/>
</dbReference>
<feature type="region of interest" description="Disordered" evidence="6">
    <location>
        <begin position="1"/>
        <end position="42"/>
    </location>
</feature>
<evidence type="ECO:0000256" key="4">
    <source>
        <dbReference type="ARBA" id="ARBA00022932"/>
    </source>
</evidence>
<keyword evidence="2" id="KW-0808">Transferase</keyword>
<feature type="non-terminal residue" evidence="8">
    <location>
        <position position="266"/>
    </location>
</feature>
<dbReference type="PANTHER" id="PTHR10133">
    <property type="entry name" value="DNA POLYMERASE I"/>
    <property type="match status" value="1"/>
</dbReference>
<evidence type="ECO:0000256" key="2">
    <source>
        <dbReference type="ARBA" id="ARBA00022679"/>
    </source>
</evidence>
<feature type="non-terminal residue" evidence="8">
    <location>
        <position position="1"/>
    </location>
</feature>
<dbReference type="Pfam" id="PF00476">
    <property type="entry name" value="DNA_pol_A"/>
    <property type="match status" value="1"/>
</dbReference>
<gene>
    <name evidence="8" type="ORF">S01H1_41828</name>
</gene>
<dbReference type="PANTHER" id="PTHR10133:SF62">
    <property type="entry name" value="DNA POLYMERASE THETA"/>
    <property type="match status" value="1"/>
</dbReference>
<name>X0UNJ3_9ZZZZ</name>
<dbReference type="SUPFAM" id="SSF56672">
    <property type="entry name" value="DNA/RNA polymerases"/>
    <property type="match status" value="1"/>
</dbReference>
<feature type="domain" description="DNA-directed DNA polymerase family A palm" evidence="7">
    <location>
        <begin position="81"/>
        <end position="266"/>
    </location>
</feature>
<dbReference type="PRINTS" id="PR00868">
    <property type="entry name" value="DNAPOLI"/>
</dbReference>
<dbReference type="SMART" id="SM00482">
    <property type="entry name" value="POLAc"/>
    <property type="match status" value="1"/>
</dbReference>
<proteinExistence type="predicted"/>
<dbReference type="EMBL" id="BARS01026551">
    <property type="protein sequence ID" value="GAG01878.1"/>
    <property type="molecule type" value="Genomic_DNA"/>
</dbReference>
<evidence type="ECO:0000256" key="1">
    <source>
        <dbReference type="ARBA" id="ARBA00012417"/>
    </source>
</evidence>
<accession>X0UNJ3</accession>
<dbReference type="InterPro" id="IPR043502">
    <property type="entry name" value="DNA/RNA_pol_sf"/>
</dbReference>
<feature type="compositionally biased region" description="Polar residues" evidence="6">
    <location>
        <begin position="24"/>
        <end position="36"/>
    </location>
</feature>
<dbReference type="InterPro" id="IPR002298">
    <property type="entry name" value="DNA_polymerase_A"/>
</dbReference>
<dbReference type="EC" id="2.7.7.7" evidence="1"/>
<sequence>TNWNQVRQAGERQAGRAFGARTGRLSSNPNFQNLPQTPRRVTHSKHEYERWIARGIDAHLLPRSLWNLLTRSGIKPQFPNVRDYVVPRAKNRVLINRDYMQQELRILTHYSGGSLLRAYLDNPALDQHELARVRINAMLNSNFRRKPVKTTGFGIIYGMGLDLLGRSIGEDRATASKLRRAYKAIFPELKDLDTELKRRGKEKEPIRTWGGRVYYCEEPREIKGHLRTFEYKLLNTLIQGSAGDVAKEFIIRYHEHPKKNAELFLT</sequence>
<dbReference type="InterPro" id="IPR001098">
    <property type="entry name" value="DNA-dir_DNA_pol_A_palm_dom"/>
</dbReference>
<keyword evidence="4" id="KW-0239">DNA-directed DNA polymerase</keyword>
<dbReference type="InterPro" id="IPR019760">
    <property type="entry name" value="DNA-dir_DNA_pol_A_CS"/>
</dbReference>
<evidence type="ECO:0000256" key="6">
    <source>
        <dbReference type="SAM" id="MobiDB-lite"/>
    </source>
</evidence>
<evidence type="ECO:0000256" key="3">
    <source>
        <dbReference type="ARBA" id="ARBA00022695"/>
    </source>
</evidence>
<dbReference type="AlphaFoldDB" id="X0UNJ3"/>
<reference evidence="8" key="1">
    <citation type="journal article" date="2014" name="Front. Microbiol.">
        <title>High frequency of phylogenetically diverse reductive dehalogenase-homologous genes in deep subseafloor sedimentary metagenomes.</title>
        <authorList>
            <person name="Kawai M."/>
            <person name="Futagami T."/>
            <person name="Toyoda A."/>
            <person name="Takaki Y."/>
            <person name="Nishi S."/>
            <person name="Hori S."/>
            <person name="Arai W."/>
            <person name="Tsubouchi T."/>
            <person name="Morono Y."/>
            <person name="Uchiyama I."/>
            <person name="Ito T."/>
            <person name="Fujiyama A."/>
            <person name="Inagaki F."/>
            <person name="Takami H."/>
        </authorList>
    </citation>
    <scope>NUCLEOTIDE SEQUENCE</scope>
    <source>
        <strain evidence="8">Expedition CK06-06</strain>
    </source>
</reference>
<dbReference type="PROSITE" id="PS00447">
    <property type="entry name" value="DNA_POLYMERASE_A"/>
    <property type="match status" value="1"/>
</dbReference>
<evidence type="ECO:0000256" key="5">
    <source>
        <dbReference type="ARBA" id="ARBA00049244"/>
    </source>
</evidence>
<protein>
    <recommendedName>
        <fullName evidence="1">DNA-directed DNA polymerase</fullName>
        <ecNumber evidence="1">2.7.7.7</ecNumber>
    </recommendedName>
</protein>
<organism evidence="8">
    <name type="scientific">marine sediment metagenome</name>
    <dbReference type="NCBI Taxonomy" id="412755"/>
    <lineage>
        <taxon>unclassified sequences</taxon>
        <taxon>metagenomes</taxon>
        <taxon>ecological metagenomes</taxon>
    </lineage>
</organism>
<dbReference type="GO" id="GO:0003887">
    <property type="term" value="F:DNA-directed DNA polymerase activity"/>
    <property type="evidence" value="ECO:0007669"/>
    <property type="project" value="UniProtKB-KW"/>
</dbReference>
<comment type="caution">
    <text evidence="8">The sequence shown here is derived from an EMBL/GenBank/DDBJ whole genome shotgun (WGS) entry which is preliminary data.</text>
</comment>
<dbReference type="Gene3D" id="1.10.150.20">
    <property type="entry name" value="5' to 3' exonuclease, C-terminal subdomain"/>
    <property type="match status" value="1"/>
</dbReference>
<dbReference type="GO" id="GO:0006261">
    <property type="term" value="P:DNA-templated DNA replication"/>
    <property type="evidence" value="ECO:0007669"/>
    <property type="project" value="InterPro"/>
</dbReference>
<comment type="catalytic activity">
    <reaction evidence="5">
        <text>DNA(n) + a 2'-deoxyribonucleoside 5'-triphosphate = DNA(n+1) + diphosphate</text>
        <dbReference type="Rhea" id="RHEA:22508"/>
        <dbReference type="Rhea" id="RHEA-COMP:17339"/>
        <dbReference type="Rhea" id="RHEA-COMP:17340"/>
        <dbReference type="ChEBI" id="CHEBI:33019"/>
        <dbReference type="ChEBI" id="CHEBI:61560"/>
        <dbReference type="ChEBI" id="CHEBI:173112"/>
        <dbReference type="EC" id="2.7.7.7"/>
    </reaction>
</comment>